<dbReference type="AlphaFoldDB" id="A0A1V2JXS6"/>
<evidence type="ECO:0000313" key="1">
    <source>
        <dbReference type="EMBL" id="ONH50253.1"/>
    </source>
</evidence>
<sequence>MVYRFCDLFCGILLTFLVLALGGGGVFLSVGTNVKFFLLKEETFFKSALETAWEETAVSH</sequence>
<protein>
    <submittedName>
        <fullName evidence="1">Uncharacterized protein</fullName>
    </submittedName>
</protein>
<accession>A0A1V2JXS6</accession>
<organism evidence="1 2">
    <name type="scientific">Pseudomonas cedrina subsp. cedrina</name>
    <dbReference type="NCBI Taxonomy" id="76762"/>
    <lineage>
        <taxon>Bacteria</taxon>
        <taxon>Pseudomonadati</taxon>
        <taxon>Pseudomonadota</taxon>
        <taxon>Gammaproteobacteria</taxon>
        <taxon>Pseudomonadales</taxon>
        <taxon>Pseudomonadaceae</taxon>
        <taxon>Pseudomonas</taxon>
    </lineage>
</organism>
<proteinExistence type="predicted"/>
<comment type="caution">
    <text evidence="1">The sequence shown here is derived from an EMBL/GenBank/DDBJ whole genome shotgun (WGS) entry which is preliminary data.</text>
</comment>
<reference evidence="1 2" key="1">
    <citation type="submission" date="2016-10" db="EMBL/GenBank/DDBJ databases">
        <title>Pseudomonas lactis sp. nov. and Pseudomonas paralactis sp. nov., isolated from bovine raw milk.</title>
        <authorList>
            <person name="Von Neubeck M."/>
            <person name="Huptas C."/>
            <person name="Glueck C."/>
            <person name="Krewinkel M."/>
            <person name="Stoeckel M."/>
            <person name="Stressler T."/>
            <person name="Fischer L."/>
            <person name="Hinrichs J."/>
            <person name="Scherer S."/>
            <person name="Wenning M."/>
        </authorList>
    </citation>
    <scope>NUCLEOTIDE SEQUENCE [LARGE SCALE GENOMIC DNA]</scope>
    <source>
        <strain evidence="1 2">DSM 17516</strain>
    </source>
</reference>
<evidence type="ECO:0000313" key="2">
    <source>
        <dbReference type="Proteomes" id="UP000189295"/>
    </source>
</evidence>
<name>A0A1V2JXS6_PSECE</name>
<gene>
    <name evidence="1" type="ORF">BLL36_26715</name>
</gene>
<dbReference type="EMBL" id="MNPW01000017">
    <property type="protein sequence ID" value="ONH50253.1"/>
    <property type="molecule type" value="Genomic_DNA"/>
</dbReference>
<dbReference type="Proteomes" id="UP000189295">
    <property type="component" value="Unassembled WGS sequence"/>
</dbReference>